<feature type="compositionally biased region" description="Low complexity" evidence="1">
    <location>
        <begin position="123"/>
        <end position="135"/>
    </location>
</feature>
<name>A0A420XUW5_9ACTN</name>
<accession>A0A420XUW5</accession>
<feature type="region of interest" description="Disordered" evidence="1">
    <location>
        <begin position="28"/>
        <end position="88"/>
    </location>
</feature>
<evidence type="ECO:0000256" key="1">
    <source>
        <dbReference type="SAM" id="MobiDB-lite"/>
    </source>
</evidence>
<feature type="compositionally biased region" description="Polar residues" evidence="1">
    <location>
        <begin position="78"/>
        <end position="88"/>
    </location>
</feature>
<feature type="region of interest" description="Disordered" evidence="1">
    <location>
        <begin position="123"/>
        <end position="178"/>
    </location>
</feature>
<feature type="compositionally biased region" description="Polar residues" evidence="1">
    <location>
        <begin position="34"/>
        <end position="46"/>
    </location>
</feature>
<dbReference type="AlphaFoldDB" id="A0A420XUW5"/>
<gene>
    <name evidence="2" type="ORF">CLV35_0214</name>
</gene>
<sequence>MSPPGTGEWRPASCPCFAIPDERPRTGLVLASCASRTTTRPQNGRPSPSPRLGSNRETSRHGTPTPGSRSLRHRRPAPSSTPASTRCSSCSISCLTYRSCCCKGRRLNPVGAALCDVARAFETSPGPARSPSSRPTTPPVEHCAIRTPRNGSGGRRTETRRTGPPQRRCCRPPGRKGLSWAAQTTHKSADAAAVSEHLAEAVEAAARMLPTTVPAGRPVPGGSGHAAGGAAAPRPTLRWSSVRVSGGRVARVAPPAGGRR</sequence>
<evidence type="ECO:0000313" key="3">
    <source>
        <dbReference type="Proteomes" id="UP000281955"/>
    </source>
</evidence>
<keyword evidence="3" id="KW-1185">Reference proteome</keyword>
<protein>
    <submittedName>
        <fullName evidence="2">Uncharacterized protein</fullName>
    </submittedName>
</protein>
<reference evidence="2 3" key="1">
    <citation type="submission" date="2018-10" db="EMBL/GenBank/DDBJ databases">
        <title>Genomic Encyclopedia of Archaeal and Bacterial Type Strains, Phase II (KMG-II): from individual species to whole genera.</title>
        <authorList>
            <person name="Goeker M."/>
        </authorList>
    </citation>
    <scope>NUCLEOTIDE SEQUENCE [LARGE SCALE GENOMIC DNA]</scope>
    <source>
        <strain evidence="2 3">RP-AC37</strain>
    </source>
</reference>
<proteinExistence type="predicted"/>
<comment type="caution">
    <text evidence="2">The sequence shown here is derived from an EMBL/GenBank/DDBJ whole genome shotgun (WGS) entry which is preliminary data.</text>
</comment>
<feature type="compositionally biased region" description="Low complexity" evidence="1">
    <location>
        <begin position="240"/>
        <end position="253"/>
    </location>
</feature>
<dbReference type="EMBL" id="RBWV01000003">
    <property type="protein sequence ID" value="RKS80625.1"/>
    <property type="molecule type" value="Genomic_DNA"/>
</dbReference>
<feature type="region of interest" description="Disordered" evidence="1">
    <location>
        <begin position="216"/>
        <end position="260"/>
    </location>
</feature>
<dbReference type="InParanoid" id="A0A420XUW5"/>
<evidence type="ECO:0000313" key="2">
    <source>
        <dbReference type="EMBL" id="RKS80625.1"/>
    </source>
</evidence>
<organism evidence="2 3">
    <name type="scientific">Motilibacter peucedani</name>
    <dbReference type="NCBI Taxonomy" id="598650"/>
    <lineage>
        <taxon>Bacteria</taxon>
        <taxon>Bacillati</taxon>
        <taxon>Actinomycetota</taxon>
        <taxon>Actinomycetes</taxon>
        <taxon>Motilibacterales</taxon>
        <taxon>Motilibacteraceae</taxon>
        <taxon>Motilibacter</taxon>
    </lineage>
</organism>
<dbReference type="Proteomes" id="UP000281955">
    <property type="component" value="Unassembled WGS sequence"/>
</dbReference>